<dbReference type="InterPro" id="IPR012296">
    <property type="entry name" value="Nuclease_put_TT1808"/>
</dbReference>
<organism evidence="2 3">
    <name type="scientific">Streptomyces maoxianensis</name>
    <dbReference type="NCBI Taxonomy" id="1459942"/>
    <lineage>
        <taxon>Bacteria</taxon>
        <taxon>Bacillati</taxon>
        <taxon>Actinomycetota</taxon>
        <taxon>Actinomycetes</taxon>
        <taxon>Kitasatosporales</taxon>
        <taxon>Streptomycetaceae</taxon>
        <taxon>Streptomyces</taxon>
    </lineage>
</organism>
<dbReference type="InterPro" id="IPR008538">
    <property type="entry name" value="Uma2"/>
</dbReference>
<keyword evidence="2" id="KW-0540">Nuclease</keyword>
<dbReference type="GO" id="GO:0004519">
    <property type="term" value="F:endonuclease activity"/>
    <property type="evidence" value="ECO:0007669"/>
    <property type="project" value="UniProtKB-KW"/>
</dbReference>
<comment type="caution">
    <text evidence="2">The sequence shown here is derived from an EMBL/GenBank/DDBJ whole genome shotgun (WGS) entry which is preliminary data.</text>
</comment>
<dbReference type="RefSeq" id="WP_381193354.1">
    <property type="nucleotide sequence ID" value="NZ_JBHSFE010000008.1"/>
</dbReference>
<evidence type="ECO:0000313" key="2">
    <source>
        <dbReference type="EMBL" id="MFC4608123.1"/>
    </source>
</evidence>
<keyword evidence="2" id="KW-0255">Endonuclease</keyword>
<proteinExistence type="predicted"/>
<keyword evidence="2" id="KW-0378">Hydrolase</keyword>
<dbReference type="PANTHER" id="PTHR35400">
    <property type="entry name" value="SLR1083 PROTEIN"/>
    <property type="match status" value="1"/>
</dbReference>
<accession>A0ABV9G4K1</accession>
<dbReference type="Proteomes" id="UP001595993">
    <property type="component" value="Unassembled WGS sequence"/>
</dbReference>
<name>A0ABV9G4K1_9ACTN</name>
<evidence type="ECO:0000313" key="3">
    <source>
        <dbReference type="Proteomes" id="UP001595993"/>
    </source>
</evidence>
<protein>
    <submittedName>
        <fullName evidence="2">Uma2 family endonuclease</fullName>
    </submittedName>
</protein>
<dbReference type="Gene3D" id="3.90.1570.10">
    <property type="entry name" value="tt1808, chain A"/>
    <property type="match status" value="1"/>
</dbReference>
<evidence type="ECO:0000259" key="1">
    <source>
        <dbReference type="Pfam" id="PF05685"/>
    </source>
</evidence>
<dbReference type="PANTHER" id="PTHR35400:SF3">
    <property type="entry name" value="SLL1072 PROTEIN"/>
    <property type="match status" value="1"/>
</dbReference>
<dbReference type="CDD" id="cd06260">
    <property type="entry name" value="DUF820-like"/>
    <property type="match status" value="1"/>
</dbReference>
<dbReference type="Pfam" id="PF05685">
    <property type="entry name" value="Uma2"/>
    <property type="match status" value="1"/>
</dbReference>
<gene>
    <name evidence="2" type="ORF">ACFO9E_09865</name>
</gene>
<feature type="domain" description="Putative restriction endonuclease" evidence="1">
    <location>
        <begin position="26"/>
        <end position="192"/>
    </location>
</feature>
<dbReference type="InterPro" id="IPR011335">
    <property type="entry name" value="Restrct_endonuc-II-like"/>
</dbReference>
<keyword evidence="3" id="KW-1185">Reference proteome</keyword>
<dbReference type="SUPFAM" id="SSF52980">
    <property type="entry name" value="Restriction endonuclease-like"/>
    <property type="match status" value="1"/>
</dbReference>
<sequence length="203" mass="23186">MSAAREYGLDEQYEWARPPAGGWTADDLDKLPNLPPHTELIDGSLVFMSPQTDFHMATLRLLENALLDLAPEDLHVVREMTTKLARQDRPEPDLMVVPQNARTGPRQTWYDPDDILLAVEIVAADSVERDREVKPRKYARAGIRHFWRVEDDDGLPVVYVYELDPATRTYVDTGIYHKQLKVDLPFPLDIDLTAVNRRGQQPG</sequence>
<reference evidence="3" key="1">
    <citation type="journal article" date="2019" name="Int. J. Syst. Evol. Microbiol.">
        <title>The Global Catalogue of Microorganisms (GCM) 10K type strain sequencing project: providing services to taxonomists for standard genome sequencing and annotation.</title>
        <authorList>
            <consortium name="The Broad Institute Genomics Platform"/>
            <consortium name="The Broad Institute Genome Sequencing Center for Infectious Disease"/>
            <person name="Wu L."/>
            <person name="Ma J."/>
        </authorList>
    </citation>
    <scope>NUCLEOTIDE SEQUENCE [LARGE SCALE GENOMIC DNA]</scope>
    <source>
        <strain evidence="3">CGMCC 4.7139</strain>
    </source>
</reference>
<dbReference type="EMBL" id="JBHSFE010000008">
    <property type="protein sequence ID" value="MFC4608123.1"/>
    <property type="molecule type" value="Genomic_DNA"/>
</dbReference>